<dbReference type="NCBIfam" id="TIGR03519">
    <property type="entry name" value="T9SS_PorP_fam"/>
    <property type="match status" value="1"/>
</dbReference>
<gene>
    <name evidence="2" type="ORF">SAMN04488023_10963</name>
</gene>
<feature type="chain" id="PRO_5011675104" evidence="1">
    <location>
        <begin position="22"/>
        <end position="339"/>
    </location>
</feature>
<dbReference type="EMBL" id="FOGG01000009">
    <property type="protein sequence ID" value="SER44074.1"/>
    <property type="molecule type" value="Genomic_DNA"/>
</dbReference>
<keyword evidence="3" id="KW-1185">Reference proteome</keyword>
<name>A0A1H9P6X8_9SPHI</name>
<dbReference type="Pfam" id="PF11751">
    <property type="entry name" value="PorP_SprF"/>
    <property type="match status" value="1"/>
</dbReference>
<dbReference type="RefSeq" id="WP_090883752.1">
    <property type="nucleotide sequence ID" value="NZ_FOGG01000009.1"/>
</dbReference>
<accession>A0A1H9P6X8</accession>
<reference evidence="2 3" key="1">
    <citation type="submission" date="2016-10" db="EMBL/GenBank/DDBJ databases">
        <authorList>
            <person name="de Groot N.N."/>
        </authorList>
    </citation>
    <scope>NUCLEOTIDE SEQUENCE [LARGE SCALE GENOMIC DNA]</scope>
    <source>
        <strain evidence="2 3">DSM 18610</strain>
    </source>
</reference>
<dbReference type="OrthoDB" id="1493187at2"/>
<organism evidence="2 3">
    <name type="scientific">Pedobacter rhizosphaerae</name>
    <dbReference type="NCBI Taxonomy" id="390241"/>
    <lineage>
        <taxon>Bacteria</taxon>
        <taxon>Pseudomonadati</taxon>
        <taxon>Bacteroidota</taxon>
        <taxon>Sphingobacteriia</taxon>
        <taxon>Sphingobacteriales</taxon>
        <taxon>Sphingobacteriaceae</taxon>
        <taxon>Pedobacter</taxon>
    </lineage>
</organism>
<dbReference type="AlphaFoldDB" id="A0A1H9P6X8"/>
<dbReference type="InterPro" id="IPR019861">
    <property type="entry name" value="PorP/SprF_Bacteroidetes"/>
</dbReference>
<sequence>MNHKVLCCILMALLFTLSIKAQQKPQYTQYVMNNYVLNPALSGIENYIDLRIGHRQQWQGLQNAPKTSFVSANWALGKDYLWNNALSFEPDGNDPRGRSYAQYYTASPAHHGMGVYALSDRAGALSTAVFNLSYAYHLAVGQRLNLSLGISAGVSRTAIDENSLLLENPNDPALSNAGRKLIRPDLATGVWLYGRRFFTGIAVQQLVPNDIGFHDESTLQPAAKQIPHLFLTGGYKFDLTEDISATPSIMMKWIAPAPTSVDLNVKLAFRDRIWLGAGYRKDDAASLMAGFNINHLVNLTYSHDFTTSELNRVSNGSHELVLGILLNNVYKVVCPQRMW</sequence>
<feature type="signal peptide" evidence="1">
    <location>
        <begin position="1"/>
        <end position="21"/>
    </location>
</feature>
<evidence type="ECO:0000313" key="3">
    <source>
        <dbReference type="Proteomes" id="UP000199572"/>
    </source>
</evidence>
<keyword evidence="1" id="KW-0732">Signal</keyword>
<proteinExistence type="predicted"/>
<dbReference type="STRING" id="390241.SAMN04488023_10963"/>
<evidence type="ECO:0000256" key="1">
    <source>
        <dbReference type="SAM" id="SignalP"/>
    </source>
</evidence>
<protein>
    <submittedName>
        <fullName evidence="2">Type IX secretion system membrane protein, PorP/SprF family</fullName>
    </submittedName>
</protein>
<dbReference type="Proteomes" id="UP000199572">
    <property type="component" value="Unassembled WGS sequence"/>
</dbReference>
<evidence type="ECO:0000313" key="2">
    <source>
        <dbReference type="EMBL" id="SER44074.1"/>
    </source>
</evidence>